<evidence type="ECO:0000313" key="1">
    <source>
        <dbReference type="EMBL" id="MBX69328.1"/>
    </source>
</evidence>
<dbReference type="EMBL" id="GGEC01088844">
    <property type="protein sequence ID" value="MBX69328.1"/>
    <property type="molecule type" value="Transcribed_RNA"/>
</dbReference>
<dbReference type="AlphaFoldDB" id="A0A2P2QQW1"/>
<accession>A0A2P2QQW1</accession>
<organism evidence="1">
    <name type="scientific">Rhizophora mucronata</name>
    <name type="common">Asiatic mangrove</name>
    <dbReference type="NCBI Taxonomy" id="61149"/>
    <lineage>
        <taxon>Eukaryota</taxon>
        <taxon>Viridiplantae</taxon>
        <taxon>Streptophyta</taxon>
        <taxon>Embryophyta</taxon>
        <taxon>Tracheophyta</taxon>
        <taxon>Spermatophyta</taxon>
        <taxon>Magnoliopsida</taxon>
        <taxon>eudicotyledons</taxon>
        <taxon>Gunneridae</taxon>
        <taxon>Pentapetalae</taxon>
        <taxon>rosids</taxon>
        <taxon>fabids</taxon>
        <taxon>Malpighiales</taxon>
        <taxon>Rhizophoraceae</taxon>
        <taxon>Rhizophora</taxon>
    </lineage>
</organism>
<sequence>MLQCGNYFLQKLFNLNQLYAESTYEKSQCRATQNWFYTFEKQK</sequence>
<reference evidence="1" key="1">
    <citation type="submission" date="2018-02" db="EMBL/GenBank/DDBJ databases">
        <title>Rhizophora mucronata_Transcriptome.</title>
        <authorList>
            <person name="Meera S.P."/>
            <person name="Sreeshan A."/>
            <person name="Augustine A."/>
        </authorList>
    </citation>
    <scope>NUCLEOTIDE SEQUENCE</scope>
    <source>
        <tissue evidence="1">Leaf</tissue>
    </source>
</reference>
<name>A0A2P2QQW1_RHIMU</name>
<protein>
    <submittedName>
        <fullName evidence="1">Uncharacterized protein</fullName>
    </submittedName>
</protein>
<proteinExistence type="predicted"/>